<evidence type="ECO:0000259" key="3">
    <source>
        <dbReference type="PROSITE" id="PS51635"/>
    </source>
</evidence>
<evidence type="ECO:0000313" key="4">
    <source>
        <dbReference type="EMBL" id="KRX11035.1"/>
    </source>
</evidence>
<dbReference type="PANTHER" id="PTHR12406">
    <property type="entry name" value="CALCIUM-INDEPENDENT PHOSPHOLIPASE A2 IPLA2 -RELATED"/>
    <property type="match status" value="1"/>
</dbReference>
<dbReference type="GO" id="GO:0016020">
    <property type="term" value="C:membrane"/>
    <property type="evidence" value="ECO:0007669"/>
    <property type="project" value="TreeGrafter"/>
</dbReference>
<dbReference type="Pfam" id="PF01734">
    <property type="entry name" value="Patatin"/>
    <property type="match status" value="2"/>
</dbReference>
<dbReference type="InParanoid" id="A0A0V0R966"/>
<dbReference type="GO" id="GO:0005737">
    <property type="term" value="C:cytoplasm"/>
    <property type="evidence" value="ECO:0007669"/>
    <property type="project" value="TreeGrafter"/>
</dbReference>
<feature type="short sequence motif" description="DGA/G" evidence="2">
    <location>
        <begin position="513"/>
        <end position="515"/>
    </location>
</feature>
<organism evidence="4 5">
    <name type="scientific">Pseudocohnilembus persalinus</name>
    <name type="common">Ciliate</name>
    <dbReference type="NCBI Taxonomy" id="266149"/>
    <lineage>
        <taxon>Eukaryota</taxon>
        <taxon>Sar</taxon>
        <taxon>Alveolata</taxon>
        <taxon>Ciliophora</taxon>
        <taxon>Intramacronucleata</taxon>
        <taxon>Oligohymenophorea</taxon>
        <taxon>Scuticociliatia</taxon>
        <taxon>Philasterida</taxon>
        <taxon>Pseudocohnilembidae</taxon>
        <taxon>Pseudocohnilembus</taxon>
    </lineage>
</organism>
<dbReference type="GO" id="GO:0005811">
    <property type="term" value="C:lipid droplet"/>
    <property type="evidence" value="ECO:0007669"/>
    <property type="project" value="TreeGrafter"/>
</dbReference>
<dbReference type="EMBL" id="LDAU01000008">
    <property type="protein sequence ID" value="KRX11035.1"/>
    <property type="molecule type" value="Genomic_DNA"/>
</dbReference>
<evidence type="ECO:0000313" key="5">
    <source>
        <dbReference type="Proteomes" id="UP000054937"/>
    </source>
</evidence>
<evidence type="ECO:0000256" key="2">
    <source>
        <dbReference type="PROSITE-ProRule" id="PRU01161"/>
    </source>
</evidence>
<keyword evidence="1 2" id="KW-0443">Lipid metabolism</keyword>
<reference evidence="4 5" key="1">
    <citation type="journal article" date="2015" name="Sci. Rep.">
        <title>Genome of the facultative scuticociliatosis pathogen Pseudocohnilembus persalinus provides insight into its virulence through horizontal gene transfer.</title>
        <authorList>
            <person name="Xiong J."/>
            <person name="Wang G."/>
            <person name="Cheng J."/>
            <person name="Tian M."/>
            <person name="Pan X."/>
            <person name="Warren A."/>
            <person name="Jiang C."/>
            <person name="Yuan D."/>
            <person name="Miao W."/>
        </authorList>
    </citation>
    <scope>NUCLEOTIDE SEQUENCE [LARGE SCALE GENOMIC DNA]</scope>
    <source>
        <strain evidence="4">36N120E</strain>
    </source>
</reference>
<dbReference type="GO" id="GO:0016740">
    <property type="term" value="F:transferase activity"/>
    <property type="evidence" value="ECO:0007669"/>
    <property type="project" value="UniProtKB-KW"/>
</dbReference>
<keyword evidence="2 4" id="KW-0378">Hydrolase</keyword>
<keyword evidence="4" id="KW-0808">Transferase</keyword>
<feature type="domain" description="PNPLA" evidence="3">
    <location>
        <begin position="345"/>
        <end position="526"/>
    </location>
</feature>
<proteinExistence type="predicted"/>
<dbReference type="PROSITE" id="PS51635">
    <property type="entry name" value="PNPLA"/>
    <property type="match status" value="2"/>
</dbReference>
<dbReference type="GO" id="GO:0055088">
    <property type="term" value="P:lipid homeostasis"/>
    <property type="evidence" value="ECO:0007669"/>
    <property type="project" value="TreeGrafter"/>
</dbReference>
<feature type="active site" description="Proton acceptor" evidence="2">
    <location>
        <position position="513"/>
    </location>
</feature>
<name>A0A0V0R966_PSEPJ</name>
<accession>A0A0V0R966</accession>
<dbReference type="AlphaFoldDB" id="A0A0V0R966"/>
<sequence length="617" mass="71801">MVETQNLEDKNFISQKNQYIIKKKSQEFQEPKDVIQDERTIKELLFSGGAGGIAFQSGFTHALIQIIGKEKLKEYRLGGVSCGCTMGVITHMIIHAQDPQYDMEYFYKKLVRKTFYELSRQRFYGVSKVEKVISENSTELINFLKEHPEIPSLKDRVHLTTSVLTWKGFKKTIINQLETEEDFREGALASCGIPFLLNKQFFQKYKGKWALDGGITSAIPNQFENSQKIFLNVSPQSFVKIPFFEKQVKNCDIIQMTKNTTLKFPRDYFIWDENWADEMFEYGYERGIAQKEQILKAFSKTDNTQNSDEIQKINNSIYNKQVCNQTKYDDKDINNLQDEFEIKELLFSGGGGGIVYQAGFTHALIQIIGKNKLKEYKLGGVSCGSILSVISHMVINVQDPNYDMEYFYNTLIKKTVNELSKEKFYGISKIDTVISQNSEQLINFINEHKEIPPLKENVHITTSILSRNGFRKTVIKQLETKEDFIEAVIASCGIPYYINRQFFQKYKGQLALDGGLTGIVPYQYKNSQKIFLNVVPIYFEKIPFYAYKAKNCQIIQMTLNSNIKFPRDYLVWDEKWANKMFQYGYERGMAQKEYIMKTFENLDKNQQLRVKNHQIQK</sequence>
<dbReference type="InterPro" id="IPR016035">
    <property type="entry name" value="Acyl_Trfase/lysoPLipase"/>
</dbReference>
<dbReference type="PANTHER" id="PTHR12406:SF7">
    <property type="entry name" value="PATATIN-LIKE PHOSPHOLIPASE DOMAIN-CONTAINING PROTEIN 4"/>
    <property type="match status" value="1"/>
</dbReference>
<feature type="active site" description="Nucleophile" evidence="2">
    <location>
        <position position="385"/>
    </location>
</feature>
<gene>
    <name evidence="4" type="ORF">PPERSA_01234</name>
</gene>
<dbReference type="OrthoDB" id="197155at2759"/>
<dbReference type="InterPro" id="IPR002641">
    <property type="entry name" value="PNPLA_dom"/>
</dbReference>
<feature type="domain" description="PNPLA" evidence="3">
    <location>
        <begin position="44"/>
        <end position="225"/>
    </location>
</feature>
<dbReference type="InterPro" id="IPR033562">
    <property type="entry name" value="PLPL"/>
</dbReference>
<comment type="caution">
    <text evidence="2">Lacks conserved residue(s) required for the propagation of feature annotation.</text>
</comment>
<evidence type="ECO:0000256" key="1">
    <source>
        <dbReference type="ARBA" id="ARBA00023098"/>
    </source>
</evidence>
<feature type="short sequence motif" description="DGA/G" evidence="2">
    <location>
        <begin position="212"/>
        <end position="214"/>
    </location>
</feature>
<keyword evidence="5" id="KW-1185">Reference proteome</keyword>
<keyword evidence="2" id="KW-0442">Lipid degradation</keyword>
<dbReference type="GO" id="GO:0019433">
    <property type="term" value="P:triglyceride catabolic process"/>
    <property type="evidence" value="ECO:0007669"/>
    <property type="project" value="TreeGrafter"/>
</dbReference>
<dbReference type="Proteomes" id="UP000054937">
    <property type="component" value="Unassembled WGS sequence"/>
</dbReference>
<dbReference type="SUPFAM" id="SSF52151">
    <property type="entry name" value="FabD/lysophospholipase-like"/>
    <property type="match status" value="2"/>
</dbReference>
<dbReference type="GO" id="GO:0004806">
    <property type="term" value="F:triacylglycerol lipase activity"/>
    <property type="evidence" value="ECO:0007669"/>
    <property type="project" value="TreeGrafter"/>
</dbReference>
<protein>
    <submittedName>
        <fullName evidence="4">Acyl transferase/acyl hydrolase/lysophospholipase</fullName>
    </submittedName>
</protein>
<comment type="caution">
    <text evidence="4">The sequence shown here is derived from an EMBL/GenBank/DDBJ whole genome shotgun (WGS) entry which is preliminary data.</text>
</comment>